<proteinExistence type="predicted"/>
<dbReference type="EMBL" id="PRKW01000001">
    <property type="protein sequence ID" value="PPB50860.1"/>
    <property type="molecule type" value="Genomic_DNA"/>
</dbReference>
<comment type="caution">
    <text evidence="6">The sequence shown here is derived from an EMBL/GenBank/DDBJ whole genome shotgun (WGS) entry which is preliminary data.</text>
</comment>
<feature type="domain" description="Putative zinc-finger" evidence="5">
    <location>
        <begin position="9"/>
        <end position="38"/>
    </location>
</feature>
<dbReference type="Pfam" id="PF13490">
    <property type="entry name" value="zf-HC2"/>
    <property type="match status" value="1"/>
</dbReference>
<dbReference type="AlphaFoldDB" id="A0A2S5J281"/>
<feature type="compositionally biased region" description="Low complexity" evidence="3">
    <location>
        <begin position="66"/>
        <end position="85"/>
    </location>
</feature>
<keyword evidence="7" id="KW-1185">Reference proteome</keyword>
<evidence type="ECO:0000313" key="6">
    <source>
        <dbReference type="EMBL" id="PPB50860.1"/>
    </source>
</evidence>
<protein>
    <recommendedName>
        <fullName evidence="5">Putative zinc-finger domain-containing protein</fullName>
    </recommendedName>
</protein>
<feature type="region of interest" description="Disordered" evidence="3">
    <location>
        <begin position="52"/>
        <end position="91"/>
    </location>
</feature>
<feature type="transmembrane region" description="Helical" evidence="4">
    <location>
        <begin position="116"/>
        <end position="137"/>
    </location>
</feature>
<keyword evidence="4" id="KW-0472">Membrane</keyword>
<evidence type="ECO:0000313" key="7">
    <source>
        <dbReference type="Proteomes" id="UP000239297"/>
    </source>
</evidence>
<sequence length="338" mass="35402">MSAVLHPRRSLQDLVDGELSDRRRIAVERHVSRCPSCAAALERVRGLKSTLLGLSRPHPHPDFQRRLLSSGSKGSAGSAGTARTADFPDPWGPVGGSSAAVVRDHHGHAPRRRRPALALAGGAAAVAAAVLVSAYVVGAEARPVATAAVGTTALRSGWESVAPRTPTYLDTDQLETLRDGGWYCPELEALGFTLQSAEGITVDGRPTLELVLENDGATVTVYEQRKVGATVDRGAAPTPLNAVTGNSVAADGFEHIGGSVQDVWVRAGAPWQAVLDSPSVTYTVVSDLPPAAMPQTLSQLVTTEHAQLSPSMQGQGDSMVERIVRGLSMITHPQDDGG</sequence>
<evidence type="ECO:0000256" key="4">
    <source>
        <dbReference type="SAM" id="Phobius"/>
    </source>
</evidence>
<keyword evidence="2" id="KW-0804">Transcription</keyword>
<accession>A0A2S5J281</accession>
<evidence type="ECO:0000256" key="2">
    <source>
        <dbReference type="ARBA" id="ARBA00023163"/>
    </source>
</evidence>
<keyword evidence="4" id="KW-1133">Transmembrane helix</keyword>
<evidence type="ECO:0000259" key="5">
    <source>
        <dbReference type="Pfam" id="PF13490"/>
    </source>
</evidence>
<keyword evidence="4" id="KW-0812">Transmembrane</keyword>
<dbReference type="Proteomes" id="UP000239297">
    <property type="component" value="Unassembled WGS sequence"/>
</dbReference>
<evidence type="ECO:0000256" key="3">
    <source>
        <dbReference type="SAM" id="MobiDB-lite"/>
    </source>
</evidence>
<reference evidence="6 7" key="1">
    <citation type="journal article" date="2014" name="Int. J. Syst. Evol. Microbiol.">
        <title>Arthrobacter pityocampae sp. nov., isolated from Thaumetopoea pityocampa (Lep., Thaumetopoeidae).</title>
        <authorList>
            <person name="Ince I.A."/>
            <person name="Demirbag Z."/>
            <person name="Kati H."/>
        </authorList>
    </citation>
    <scope>NUCLEOTIDE SEQUENCE [LARGE SCALE GENOMIC DNA]</scope>
    <source>
        <strain evidence="6 7">Tp2</strain>
    </source>
</reference>
<dbReference type="OrthoDB" id="4930823at2"/>
<evidence type="ECO:0000256" key="1">
    <source>
        <dbReference type="ARBA" id="ARBA00023015"/>
    </source>
</evidence>
<keyword evidence="1" id="KW-0805">Transcription regulation</keyword>
<dbReference type="Gene3D" id="1.10.10.1320">
    <property type="entry name" value="Anti-sigma factor, zinc-finger domain"/>
    <property type="match status" value="1"/>
</dbReference>
<gene>
    <name evidence="6" type="ORF">C4K88_03095</name>
</gene>
<name>A0A2S5J281_9MICC</name>
<dbReference type="InterPro" id="IPR041916">
    <property type="entry name" value="Anti_sigma_zinc_sf"/>
</dbReference>
<organism evidence="6 7">
    <name type="scientific">Arthrobacter pityocampae</name>
    <dbReference type="NCBI Taxonomy" id="547334"/>
    <lineage>
        <taxon>Bacteria</taxon>
        <taxon>Bacillati</taxon>
        <taxon>Actinomycetota</taxon>
        <taxon>Actinomycetes</taxon>
        <taxon>Micrococcales</taxon>
        <taxon>Micrococcaceae</taxon>
        <taxon>Arthrobacter</taxon>
    </lineage>
</organism>
<dbReference type="InterPro" id="IPR027383">
    <property type="entry name" value="Znf_put"/>
</dbReference>